<proteinExistence type="predicted"/>
<comment type="caution">
    <text evidence="1">The sequence shown here is derived from an EMBL/GenBank/DDBJ whole genome shotgun (WGS) entry which is preliminary data.</text>
</comment>
<dbReference type="EMBL" id="CAJVPM010015390">
    <property type="protein sequence ID" value="CAG8607624.1"/>
    <property type="molecule type" value="Genomic_DNA"/>
</dbReference>
<reference evidence="1" key="1">
    <citation type="submission" date="2021-06" db="EMBL/GenBank/DDBJ databases">
        <authorList>
            <person name="Kallberg Y."/>
            <person name="Tangrot J."/>
            <person name="Rosling A."/>
        </authorList>
    </citation>
    <scope>NUCLEOTIDE SEQUENCE</scope>
    <source>
        <strain evidence="1">AU212A</strain>
    </source>
</reference>
<name>A0ACA9MQJ9_9GLOM</name>
<evidence type="ECO:0000313" key="2">
    <source>
        <dbReference type="Proteomes" id="UP000789860"/>
    </source>
</evidence>
<keyword evidence="2" id="KW-1185">Reference proteome</keyword>
<feature type="non-terminal residue" evidence="1">
    <location>
        <position position="243"/>
    </location>
</feature>
<organism evidence="1 2">
    <name type="scientific">Scutellospora calospora</name>
    <dbReference type="NCBI Taxonomy" id="85575"/>
    <lineage>
        <taxon>Eukaryota</taxon>
        <taxon>Fungi</taxon>
        <taxon>Fungi incertae sedis</taxon>
        <taxon>Mucoromycota</taxon>
        <taxon>Glomeromycotina</taxon>
        <taxon>Glomeromycetes</taxon>
        <taxon>Diversisporales</taxon>
        <taxon>Gigasporaceae</taxon>
        <taxon>Scutellospora</taxon>
    </lineage>
</organism>
<evidence type="ECO:0000313" key="1">
    <source>
        <dbReference type="EMBL" id="CAG8607624.1"/>
    </source>
</evidence>
<feature type="non-terminal residue" evidence="1">
    <location>
        <position position="1"/>
    </location>
</feature>
<sequence length="243" mass="28460">EDPIEGTPMTYVTLYTDCWQTDPEKRPNIQEVSSLINYKILQQPGLFTNDKSYEFFKKIVEELCELIIEEKMQGKTTMMILDRVEKFFINKRQRPENLIDWCLNNQINPFYDYSEFSNIQLIGSGNFGKVYHAVMESSGLDVALKSFDNNNEVIVQGIIDELKLHNSISTHNNIIRFYGVSTEEGKNELQYILVFGYADSGTLRSYLQINFYKLNWMHKLTLTQQLVDAIKFMHEKDIIHENL</sequence>
<protein>
    <submittedName>
        <fullName evidence="1">2129_t:CDS:1</fullName>
    </submittedName>
</protein>
<accession>A0ACA9MQJ9</accession>
<gene>
    <name evidence="1" type="ORF">SCALOS_LOCUS7164</name>
</gene>
<dbReference type="Proteomes" id="UP000789860">
    <property type="component" value="Unassembled WGS sequence"/>
</dbReference>